<reference evidence="1 2" key="1">
    <citation type="journal article" date="2018" name="PLoS Genet.">
        <title>Population sequencing reveals clonal diversity and ancestral inbreeding in the grapevine cultivar Chardonnay.</title>
        <authorList>
            <person name="Roach M.J."/>
            <person name="Johnson D.L."/>
            <person name="Bohlmann J."/>
            <person name="van Vuuren H.J."/>
            <person name="Jones S.J."/>
            <person name="Pretorius I.S."/>
            <person name="Schmidt S.A."/>
            <person name="Borneman A.R."/>
        </authorList>
    </citation>
    <scope>NUCLEOTIDE SEQUENCE [LARGE SCALE GENOMIC DNA]</scope>
    <source>
        <strain evidence="2">cv. Chardonnay</strain>
        <tissue evidence="1">Leaf</tissue>
    </source>
</reference>
<dbReference type="PANTHER" id="PTHR11439">
    <property type="entry name" value="GAG-POL-RELATED RETROTRANSPOSON"/>
    <property type="match status" value="1"/>
</dbReference>
<evidence type="ECO:0000313" key="2">
    <source>
        <dbReference type="Proteomes" id="UP000288805"/>
    </source>
</evidence>
<sequence length="185" mass="20809">MSTQISPSIPFIQSNRTIVLIHDRWSNARRDKTLPPTTQSTPQFKVYSRRCIVPDTLMPCHEAKLEIMPKSGLDNSSSFSHSSLPIDLVPSDLDFPITLRKGNDHVEIEALKKILAKEFEVKDLGALRSNIAFAVSTVSQYMHSPYEAHMNVVYKILQYLKGTPGKGLHFGKHGQFKIEAFTNAN</sequence>
<organism evidence="1 2">
    <name type="scientific">Vitis vinifera</name>
    <name type="common">Grape</name>
    <dbReference type="NCBI Taxonomy" id="29760"/>
    <lineage>
        <taxon>Eukaryota</taxon>
        <taxon>Viridiplantae</taxon>
        <taxon>Streptophyta</taxon>
        <taxon>Embryophyta</taxon>
        <taxon>Tracheophyta</taxon>
        <taxon>Spermatophyta</taxon>
        <taxon>Magnoliopsida</taxon>
        <taxon>eudicotyledons</taxon>
        <taxon>Gunneridae</taxon>
        <taxon>Pentapetalae</taxon>
        <taxon>rosids</taxon>
        <taxon>Vitales</taxon>
        <taxon>Vitaceae</taxon>
        <taxon>Viteae</taxon>
        <taxon>Vitis</taxon>
    </lineage>
</organism>
<accession>A0A438FMC7</accession>
<dbReference type="PANTHER" id="PTHR11439:SF440">
    <property type="entry name" value="INTEGRASE CATALYTIC DOMAIN-CONTAINING PROTEIN"/>
    <property type="match status" value="1"/>
</dbReference>
<evidence type="ECO:0000313" key="1">
    <source>
        <dbReference type="EMBL" id="RVW61131.1"/>
    </source>
</evidence>
<proteinExistence type="predicted"/>
<dbReference type="AlphaFoldDB" id="A0A438FMC7"/>
<name>A0A438FMC7_VITVI</name>
<gene>
    <name evidence="1" type="ORF">CK203_020545</name>
</gene>
<evidence type="ECO:0008006" key="3">
    <source>
        <dbReference type="Google" id="ProtNLM"/>
    </source>
</evidence>
<dbReference type="Proteomes" id="UP000288805">
    <property type="component" value="Unassembled WGS sequence"/>
</dbReference>
<comment type="caution">
    <text evidence="1">The sequence shown here is derived from an EMBL/GenBank/DDBJ whole genome shotgun (WGS) entry which is preliminary data.</text>
</comment>
<protein>
    <recommendedName>
        <fullName evidence="3">Retrovirus-related Pol polyprotein from transposon RE1</fullName>
    </recommendedName>
</protein>
<dbReference type="EMBL" id="QGNW01000842">
    <property type="protein sequence ID" value="RVW61131.1"/>
    <property type="molecule type" value="Genomic_DNA"/>
</dbReference>